<dbReference type="SUPFAM" id="SSF103506">
    <property type="entry name" value="Mitochondrial carrier"/>
    <property type="match status" value="1"/>
</dbReference>
<evidence type="ECO:0000256" key="5">
    <source>
        <dbReference type="ARBA" id="ARBA00022737"/>
    </source>
</evidence>
<dbReference type="HOGENOM" id="CLU_015166_3_0_1"/>
<keyword evidence="5" id="KW-0677">Repeat</keyword>
<comment type="similarity">
    <text evidence="2 11">Belongs to the mitochondrial carrier (TC 2.A.29) family.</text>
</comment>
<feature type="repeat" description="Solcar" evidence="10">
    <location>
        <begin position="1"/>
        <end position="66"/>
    </location>
</feature>
<reference evidence="12 14" key="2">
    <citation type="journal article" date="2013" name="Nature">
        <title>Insights into bilaterian evolution from three spiralian genomes.</title>
        <authorList>
            <person name="Simakov O."/>
            <person name="Marletaz F."/>
            <person name="Cho S.J."/>
            <person name="Edsinger-Gonzales E."/>
            <person name="Havlak P."/>
            <person name="Hellsten U."/>
            <person name="Kuo D.H."/>
            <person name="Larsson T."/>
            <person name="Lv J."/>
            <person name="Arendt D."/>
            <person name="Savage R."/>
            <person name="Osoegawa K."/>
            <person name="de Jong P."/>
            <person name="Grimwood J."/>
            <person name="Chapman J.A."/>
            <person name="Shapiro H."/>
            <person name="Aerts A."/>
            <person name="Otillar R.P."/>
            <person name="Terry A.Y."/>
            <person name="Boore J.L."/>
            <person name="Grigoriev I.V."/>
            <person name="Lindberg D.R."/>
            <person name="Seaver E.C."/>
            <person name="Weisblat D.A."/>
            <person name="Putnam N.H."/>
            <person name="Rokhsar D.S."/>
        </authorList>
    </citation>
    <scope>NUCLEOTIDE SEQUENCE</scope>
    <source>
        <strain evidence="12 14">I ESC-2004</strain>
    </source>
</reference>
<keyword evidence="4 10" id="KW-0812">Transmembrane</keyword>
<dbReference type="EnsemblMetazoa" id="CapteT109350">
    <property type="protein sequence ID" value="CapteP109350"/>
    <property type="gene ID" value="CapteG109350"/>
</dbReference>
<evidence type="ECO:0000256" key="6">
    <source>
        <dbReference type="ARBA" id="ARBA00022792"/>
    </source>
</evidence>
<dbReference type="InterPro" id="IPR023395">
    <property type="entry name" value="MCP_dom_sf"/>
</dbReference>
<reference evidence="13" key="3">
    <citation type="submission" date="2015-06" db="UniProtKB">
        <authorList>
            <consortium name="EnsemblMetazoa"/>
        </authorList>
    </citation>
    <scope>IDENTIFICATION</scope>
</reference>
<keyword evidence="14" id="KW-1185">Reference proteome</keyword>
<dbReference type="EMBL" id="AMQN01008770">
    <property type="status" value="NOT_ANNOTATED_CDS"/>
    <property type="molecule type" value="Genomic_DNA"/>
</dbReference>
<feature type="repeat" description="Solcar" evidence="10">
    <location>
        <begin position="75"/>
        <end position="157"/>
    </location>
</feature>
<dbReference type="Proteomes" id="UP000014760">
    <property type="component" value="Unassembled WGS sequence"/>
</dbReference>
<gene>
    <name evidence="12" type="ORF">CAPTEDRAFT_109350</name>
</gene>
<dbReference type="PANTHER" id="PTHR45667">
    <property type="entry name" value="S-ADENOSYLMETHIONINE MITOCHONDRIAL CARRIER PROTEIN"/>
    <property type="match status" value="1"/>
</dbReference>
<evidence type="ECO:0000256" key="7">
    <source>
        <dbReference type="ARBA" id="ARBA00022989"/>
    </source>
</evidence>
<evidence type="ECO:0000256" key="8">
    <source>
        <dbReference type="ARBA" id="ARBA00023128"/>
    </source>
</evidence>
<evidence type="ECO:0000256" key="9">
    <source>
        <dbReference type="ARBA" id="ARBA00023136"/>
    </source>
</evidence>
<reference evidence="14" key="1">
    <citation type="submission" date="2012-12" db="EMBL/GenBank/DDBJ databases">
        <authorList>
            <person name="Hellsten U."/>
            <person name="Grimwood J."/>
            <person name="Chapman J.A."/>
            <person name="Shapiro H."/>
            <person name="Aerts A."/>
            <person name="Otillar R.P."/>
            <person name="Terry A.Y."/>
            <person name="Boore J.L."/>
            <person name="Simakov O."/>
            <person name="Marletaz F."/>
            <person name="Cho S.-J."/>
            <person name="Edsinger-Gonzales E."/>
            <person name="Havlak P."/>
            <person name="Kuo D.-H."/>
            <person name="Larsson T."/>
            <person name="Lv J."/>
            <person name="Arendt D."/>
            <person name="Savage R."/>
            <person name="Osoegawa K."/>
            <person name="de Jong P."/>
            <person name="Lindberg D.R."/>
            <person name="Seaver E.C."/>
            <person name="Weisblat D.A."/>
            <person name="Putnam N.H."/>
            <person name="Grigoriev I.V."/>
            <person name="Rokhsar D.S."/>
        </authorList>
    </citation>
    <scope>NUCLEOTIDE SEQUENCE</scope>
    <source>
        <strain evidence="14">I ESC-2004</strain>
    </source>
</reference>
<evidence type="ECO:0000256" key="2">
    <source>
        <dbReference type="ARBA" id="ARBA00006375"/>
    </source>
</evidence>
<comment type="subcellular location">
    <subcellularLocation>
        <location evidence="1">Mitochondrion inner membrane</location>
        <topology evidence="1">Multi-pass membrane protein</topology>
    </subcellularLocation>
</comment>
<name>R7U8T8_CAPTE</name>
<evidence type="ECO:0000256" key="1">
    <source>
        <dbReference type="ARBA" id="ARBA00004448"/>
    </source>
</evidence>
<dbReference type="STRING" id="283909.R7U8T8"/>
<sequence length="261" mass="28303">AGAAAGLSVDLALYPLDTIKTRLQSAEGFWKTGGFRGIYRGIGSIATGSMPSAGLFFCTYETVKHLSARSLPEKLQPVGHSLAASCGEIMACFVRVPTEVIKQRAQASHSLSSRQLLIATVRQEGFSGLYRGFGSTVMREVPFSFLQFPIWEFFKKYWAEKQGHSTLPWQSAVCGALSGGLAAGITTPLDVAKTRIMLAERNSVMASANIIDAMRIVYSEKQVKGLFAGITPRMLWISIGGAVFLGMYDEVLSLMHKAHIS</sequence>
<dbReference type="EMBL" id="KB303931">
    <property type="protein sequence ID" value="ELU02536.1"/>
    <property type="molecule type" value="Genomic_DNA"/>
</dbReference>
<dbReference type="FunFam" id="1.50.40.10:FF:000018">
    <property type="entry name" value="S-adenosylmethionine mitochondrial carrier protein-like"/>
    <property type="match status" value="1"/>
</dbReference>
<evidence type="ECO:0000313" key="14">
    <source>
        <dbReference type="Proteomes" id="UP000014760"/>
    </source>
</evidence>
<dbReference type="OMA" id="IGPRTMW"/>
<accession>R7U8T8</accession>
<evidence type="ECO:0000313" key="13">
    <source>
        <dbReference type="EnsemblMetazoa" id="CapteP109350"/>
    </source>
</evidence>
<dbReference type="PROSITE" id="PS50920">
    <property type="entry name" value="SOLCAR"/>
    <property type="match status" value="3"/>
</dbReference>
<feature type="repeat" description="Solcar" evidence="10">
    <location>
        <begin position="170"/>
        <end position="254"/>
    </location>
</feature>
<dbReference type="InterPro" id="IPR018108">
    <property type="entry name" value="MCP_transmembrane"/>
</dbReference>
<evidence type="ECO:0000313" key="12">
    <source>
        <dbReference type="EMBL" id="ELU02536.1"/>
    </source>
</evidence>
<evidence type="ECO:0000256" key="3">
    <source>
        <dbReference type="ARBA" id="ARBA00022448"/>
    </source>
</evidence>
<dbReference type="GO" id="GO:0005743">
    <property type="term" value="C:mitochondrial inner membrane"/>
    <property type="evidence" value="ECO:0007669"/>
    <property type="project" value="UniProtKB-SubCell"/>
</dbReference>
<keyword evidence="8" id="KW-0496">Mitochondrion</keyword>
<dbReference type="Gene3D" id="1.50.40.10">
    <property type="entry name" value="Mitochondrial carrier domain"/>
    <property type="match status" value="1"/>
</dbReference>
<dbReference type="FunCoup" id="R7U8T8">
    <property type="interactions" value="820"/>
</dbReference>
<dbReference type="OrthoDB" id="276989at2759"/>
<evidence type="ECO:0008006" key="15">
    <source>
        <dbReference type="Google" id="ProtNLM"/>
    </source>
</evidence>
<evidence type="ECO:0000256" key="10">
    <source>
        <dbReference type="PROSITE-ProRule" id="PRU00282"/>
    </source>
</evidence>
<dbReference type="Pfam" id="PF00153">
    <property type="entry name" value="Mito_carr"/>
    <property type="match status" value="3"/>
</dbReference>
<keyword evidence="7" id="KW-1133">Transmembrane helix</keyword>
<organism evidence="12">
    <name type="scientific">Capitella teleta</name>
    <name type="common">Polychaete worm</name>
    <dbReference type="NCBI Taxonomy" id="283909"/>
    <lineage>
        <taxon>Eukaryota</taxon>
        <taxon>Metazoa</taxon>
        <taxon>Spiralia</taxon>
        <taxon>Lophotrochozoa</taxon>
        <taxon>Annelida</taxon>
        <taxon>Polychaeta</taxon>
        <taxon>Sedentaria</taxon>
        <taxon>Scolecida</taxon>
        <taxon>Capitellidae</taxon>
        <taxon>Capitella</taxon>
    </lineage>
</organism>
<keyword evidence="9 10" id="KW-0472">Membrane</keyword>
<dbReference type="AlphaFoldDB" id="R7U8T8"/>
<proteinExistence type="inferred from homology"/>
<keyword evidence="6" id="KW-0999">Mitochondrion inner membrane</keyword>
<feature type="non-terminal residue" evidence="12">
    <location>
        <position position="1"/>
    </location>
</feature>
<evidence type="ECO:0000256" key="4">
    <source>
        <dbReference type="ARBA" id="ARBA00022692"/>
    </source>
</evidence>
<keyword evidence="3 11" id="KW-0813">Transport</keyword>
<evidence type="ECO:0000256" key="11">
    <source>
        <dbReference type="RuleBase" id="RU000488"/>
    </source>
</evidence>
<protein>
    <recommendedName>
        <fullName evidence="15">S-adenosylmethionine mitochondrial carrier protein</fullName>
    </recommendedName>
</protein>